<dbReference type="STRING" id="1246637.MTBBW1_2230005"/>
<dbReference type="AlphaFoldDB" id="A0A1W1HD66"/>
<dbReference type="InterPro" id="IPR050090">
    <property type="entry name" value="Tyrosine_recombinase_XerCD"/>
</dbReference>
<dbReference type="EMBL" id="FWEV01000139">
    <property type="protein sequence ID" value="SLM30420.1"/>
    <property type="molecule type" value="Genomic_DNA"/>
</dbReference>
<keyword evidence="1" id="KW-0233">DNA recombination</keyword>
<keyword evidence="4" id="KW-1185">Reference proteome</keyword>
<protein>
    <submittedName>
        <fullName evidence="3">Integrase family protein</fullName>
    </submittedName>
</protein>
<organism evidence="3 4">
    <name type="scientific">Desulfamplus magnetovallimortis</name>
    <dbReference type="NCBI Taxonomy" id="1246637"/>
    <lineage>
        <taxon>Bacteria</taxon>
        <taxon>Pseudomonadati</taxon>
        <taxon>Thermodesulfobacteriota</taxon>
        <taxon>Desulfobacteria</taxon>
        <taxon>Desulfobacterales</taxon>
        <taxon>Desulfobacteraceae</taxon>
        <taxon>Desulfamplus</taxon>
    </lineage>
</organism>
<dbReference type="InterPro" id="IPR002104">
    <property type="entry name" value="Integrase_catalytic"/>
</dbReference>
<dbReference type="GO" id="GO:0003677">
    <property type="term" value="F:DNA binding"/>
    <property type="evidence" value="ECO:0007669"/>
    <property type="project" value="InterPro"/>
</dbReference>
<feature type="domain" description="Tyr recombinase" evidence="2">
    <location>
        <begin position="17"/>
        <end position="197"/>
    </location>
</feature>
<evidence type="ECO:0000259" key="2">
    <source>
        <dbReference type="PROSITE" id="PS51898"/>
    </source>
</evidence>
<sequence>MTKEIKNPNHPKKGSRITVEPIRRDKDIKKIVRRLNDRSRDQLLFLMGINNGLRVGDLLKLKVGQVRELSAGDTLTIIEGKTGKSNVLAINKTVFKALKKYLEDYNPDDEDFLFSSRKGNNHLTIQTVNSMVKKWTAQIGLKENYGAHTLRKTFGYIQRTQFGVGFEVLAKRFNHSSPAVTMRYLGIHDKEVSGILKNEIGY</sequence>
<dbReference type="GO" id="GO:0015074">
    <property type="term" value="P:DNA integration"/>
    <property type="evidence" value="ECO:0007669"/>
    <property type="project" value="InterPro"/>
</dbReference>
<dbReference type="Proteomes" id="UP000191931">
    <property type="component" value="Unassembled WGS sequence"/>
</dbReference>
<accession>A0A1W1HD66</accession>
<evidence type="ECO:0000256" key="1">
    <source>
        <dbReference type="ARBA" id="ARBA00023172"/>
    </source>
</evidence>
<proteinExistence type="predicted"/>
<reference evidence="3 4" key="1">
    <citation type="submission" date="2017-03" db="EMBL/GenBank/DDBJ databases">
        <authorList>
            <person name="Afonso C.L."/>
            <person name="Miller P.J."/>
            <person name="Scott M.A."/>
            <person name="Spackman E."/>
            <person name="Goraichik I."/>
            <person name="Dimitrov K.M."/>
            <person name="Suarez D.L."/>
            <person name="Swayne D.E."/>
        </authorList>
    </citation>
    <scope>NUCLEOTIDE SEQUENCE [LARGE SCALE GENOMIC DNA]</scope>
    <source>
        <strain evidence="3">PRJEB14757</strain>
    </source>
</reference>
<dbReference type="RefSeq" id="WP_080808362.1">
    <property type="nucleotide sequence ID" value="NZ_LT828560.1"/>
</dbReference>
<dbReference type="InterPro" id="IPR011010">
    <property type="entry name" value="DNA_brk_join_enz"/>
</dbReference>
<evidence type="ECO:0000313" key="3">
    <source>
        <dbReference type="EMBL" id="SLM30420.1"/>
    </source>
</evidence>
<dbReference type="SUPFAM" id="SSF56349">
    <property type="entry name" value="DNA breaking-rejoining enzymes"/>
    <property type="match status" value="1"/>
</dbReference>
<dbReference type="Pfam" id="PF00589">
    <property type="entry name" value="Phage_integrase"/>
    <property type="match status" value="1"/>
</dbReference>
<dbReference type="GO" id="GO:0006310">
    <property type="term" value="P:DNA recombination"/>
    <property type="evidence" value="ECO:0007669"/>
    <property type="project" value="UniProtKB-KW"/>
</dbReference>
<evidence type="ECO:0000313" key="4">
    <source>
        <dbReference type="Proteomes" id="UP000191931"/>
    </source>
</evidence>
<dbReference type="PANTHER" id="PTHR30349">
    <property type="entry name" value="PHAGE INTEGRASE-RELATED"/>
    <property type="match status" value="1"/>
</dbReference>
<dbReference type="InterPro" id="IPR013762">
    <property type="entry name" value="Integrase-like_cat_sf"/>
</dbReference>
<dbReference type="PROSITE" id="PS51898">
    <property type="entry name" value="TYR_RECOMBINASE"/>
    <property type="match status" value="1"/>
</dbReference>
<gene>
    <name evidence="3" type="ORF">MTBBW1_2230005</name>
</gene>
<name>A0A1W1HD66_9BACT</name>
<dbReference type="PANTHER" id="PTHR30349:SF82">
    <property type="entry name" value="INTEGRASE_RECOMBINASE YOEC-RELATED"/>
    <property type="match status" value="1"/>
</dbReference>
<dbReference type="Gene3D" id="1.10.443.10">
    <property type="entry name" value="Intergrase catalytic core"/>
    <property type="match status" value="1"/>
</dbReference>
<dbReference type="OrthoDB" id="9788852at2"/>